<evidence type="ECO:0000256" key="1">
    <source>
        <dbReference type="ARBA" id="ARBA00007447"/>
    </source>
</evidence>
<reference evidence="4" key="1">
    <citation type="submission" date="2021-09" db="EMBL/GenBank/DDBJ databases">
        <title>The genome of Mauremys mutica provides insights into the evolution of semi-aquatic lifestyle.</title>
        <authorList>
            <person name="Gong S."/>
            <person name="Gao Y."/>
        </authorList>
    </citation>
    <scope>NUCLEOTIDE SEQUENCE</scope>
    <source>
        <strain evidence="4">MM-2020</strain>
        <tissue evidence="4">Muscle</tissue>
    </source>
</reference>
<dbReference type="EMBL" id="JAHDVG010000483">
    <property type="protein sequence ID" value="KAH1172026.1"/>
    <property type="molecule type" value="Genomic_DNA"/>
</dbReference>
<comment type="similarity">
    <text evidence="1">Belongs to the peptidase A1 family.</text>
</comment>
<protein>
    <recommendedName>
        <fullName evidence="3">Peptidase A1 domain-containing protein</fullName>
    </recommendedName>
</protein>
<dbReference type="PANTHER" id="PTHR47966">
    <property type="entry name" value="BETA-SITE APP-CLEAVING ENZYME, ISOFORM A-RELATED"/>
    <property type="match status" value="1"/>
</dbReference>
<dbReference type="Pfam" id="PF00026">
    <property type="entry name" value="Asp"/>
    <property type="match status" value="1"/>
</dbReference>
<evidence type="ECO:0000313" key="5">
    <source>
        <dbReference type="Proteomes" id="UP000827986"/>
    </source>
</evidence>
<dbReference type="PANTHER" id="PTHR47966:SF70">
    <property type="entry name" value="PEPTIDASE A1 DOMAIN-CONTAINING PROTEIN"/>
    <property type="match status" value="1"/>
</dbReference>
<evidence type="ECO:0000256" key="2">
    <source>
        <dbReference type="SAM" id="SignalP"/>
    </source>
</evidence>
<dbReference type="Proteomes" id="UP000827986">
    <property type="component" value="Unassembled WGS sequence"/>
</dbReference>
<dbReference type="InterPro" id="IPR033121">
    <property type="entry name" value="PEPTIDASE_A1"/>
</dbReference>
<accession>A0A9D3X293</accession>
<proteinExistence type="inferred from homology"/>
<evidence type="ECO:0000259" key="3">
    <source>
        <dbReference type="PROSITE" id="PS51767"/>
    </source>
</evidence>
<name>A0A9D3X293_9SAUR</name>
<dbReference type="PROSITE" id="PS51767">
    <property type="entry name" value="PEPTIDASE_A1"/>
    <property type="match status" value="1"/>
</dbReference>
<gene>
    <name evidence="4" type="ORF">KIL84_007644</name>
</gene>
<dbReference type="GO" id="GO:0004190">
    <property type="term" value="F:aspartic-type endopeptidase activity"/>
    <property type="evidence" value="ECO:0007669"/>
    <property type="project" value="InterPro"/>
</dbReference>
<keyword evidence="5" id="KW-1185">Reference proteome</keyword>
<organism evidence="4 5">
    <name type="scientific">Mauremys mutica</name>
    <name type="common">yellowpond turtle</name>
    <dbReference type="NCBI Taxonomy" id="74926"/>
    <lineage>
        <taxon>Eukaryota</taxon>
        <taxon>Metazoa</taxon>
        <taxon>Chordata</taxon>
        <taxon>Craniata</taxon>
        <taxon>Vertebrata</taxon>
        <taxon>Euteleostomi</taxon>
        <taxon>Archelosauria</taxon>
        <taxon>Testudinata</taxon>
        <taxon>Testudines</taxon>
        <taxon>Cryptodira</taxon>
        <taxon>Durocryptodira</taxon>
        <taxon>Testudinoidea</taxon>
        <taxon>Geoemydidae</taxon>
        <taxon>Geoemydinae</taxon>
        <taxon>Mauremys</taxon>
    </lineage>
</organism>
<keyword evidence="2" id="KW-0732">Signal</keyword>
<feature type="chain" id="PRO_5039414473" description="Peptidase A1 domain-containing protein" evidence="2">
    <location>
        <begin position="17"/>
        <end position="143"/>
    </location>
</feature>
<dbReference type="SUPFAM" id="SSF50630">
    <property type="entry name" value="Acid proteases"/>
    <property type="match status" value="1"/>
</dbReference>
<sequence length="143" mass="15782">MHSEVCWVSLLRFAIGQQATGWCSQGCQGIVDTGTFLLTIPQQYMGDFLQAVGAQESNGEYVADCSNVQNMPTITFIINGSQFPLPPSVYVLNNNGYCSVAVETTYVSSQNEQPIWILGNIFLREYYSVFDMANNRVGFAPSV</sequence>
<feature type="domain" description="Peptidase A1" evidence="3">
    <location>
        <begin position="1"/>
        <end position="140"/>
    </location>
</feature>
<dbReference type="PRINTS" id="PR00792">
    <property type="entry name" value="PEPSIN"/>
</dbReference>
<dbReference type="Gene3D" id="2.40.70.10">
    <property type="entry name" value="Acid Proteases"/>
    <property type="match status" value="1"/>
</dbReference>
<comment type="caution">
    <text evidence="4">The sequence shown here is derived from an EMBL/GenBank/DDBJ whole genome shotgun (WGS) entry which is preliminary data.</text>
</comment>
<dbReference type="GO" id="GO:0006508">
    <property type="term" value="P:proteolysis"/>
    <property type="evidence" value="ECO:0007669"/>
    <property type="project" value="InterPro"/>
</dbReference>
<dbReference type="InterPro" id="IPR001461">
    <property type="entry name" value="Aspartic_peptidase_A1"/>
</dbReference>
<dbReference type="AlphaFoldDB" id="A0A9D3X293"/>
<evidence type="ECO:0000313" key="4">
    <source>
        <dbReference type="EMBL" id="KAH1172026.1"/>
    </source>
</evidence>
<feature type="signal peptide" evidence="2">
    <location>
        <begin position="1"/>
        <end position="16"/>
    </location>
</feature>
<dbReference type="InterPro" id="IPR021109">
    <property type="entry name" value="Peptidase_aspartic_dom_sf"/>
</dbReference>